<feature type="coiled-coil region" evidence="7">
    <location>
        <begin position="495"/>
        <end position="616"/>
    </location>
</feature>
<dbReference type="CDD" id="cd01851">
    <property type="entry name" value="GBP"/>
    <property type="match status" value="1"/>
</dbReference>
<evidence type="ECO:0000313" key="11">
    <source>
        <dbReference type="Proteomes" id="UP001152803"/>
    </source>
</evidence>
<evidence type="ECO:0000256" key="6">
    <source>
        <dbReference type="PROSITE-ProRule" id="PRU01052"/>
    </source>
</evidence>
<dbReference type="Pfam" id="PF02841">
    <property type="entry name" value="GBP_C"/>
    <property type="match status" value="1"/>
</dbReference>
<evidence type="ECO:0000256" key="1">
    <source>
        <dbReference type="ARBA" id="ARBA00022588"/>
    </source>
</evidence>
<evidence type="ECO:0000259" key="9">
    <source>
        <dbReference type="PROSITE" id="PS51715"/>
    </source>
</evidence>
<keyword evidence="2" id="KW-0547">Nucleotide-binding</keyword>
<comment type="caution">
    <text evidence="10">The sequence shown here is derived from an EMBL/GenBank/DDBJ whole genome shotgun (WGS) entry which is preliminary data.</text>
</comment>
<dbReference type="SUPFAM" id="SSF52540">
    <property type="entry name" value="P-loop containing nucleoside triphosphate hydrolases"/>
    <property type="match status" value="1"/>
</dbReference>
<dbReference type="InterPro" id="IPR015894">
    <property type="entry name" value="Guanylate-bd_N"/>
</dbReference>
<dbReference type="FunFam" id="1.20.1000.10:FF:000001">
    <property type="entry name" value="Guanylate binding protein 1"/>
    <property type="match status" value="1"/>
</dbReference>
<dbReference type="Gene3D" id="3.40.50.300">
    <property type="entry name" value="P-loop containing nucleotide triphosphate hydrolases"/>
    <property type="match status" value="1"/>
</dbReference>
<dbReference type="PROSITE" id="PS51715">
    <property type="entry name" value="G_GB1_RHD3"/>
    <property type="match status" value="1"/>
</dbReference>
<sequence>MQARAIEEHSSSSLSTDNTAVMASPVAFMESPMCLIENTDGNLSVNQEAVDVLMGLNQPAVVVAVVGLYRSGKSYLMNKLAGKKHGFALGDTVQSQTKGIWMWALPHPTRAGHTLVLLDTEGLGDVEKGDQKNDAWVFSLAILLSSMLVYNCRATIDNQAVETLQYVTELTERIKVKSPGGASSSEDGADAQFVQFFPKFVWVIRDFTLELKIDGRAVTDNEYLEHSLSLRKGRDKKTADYNLPRECIRSYFPTRRCFVFITPTTPENMSRLDSLDECDLSQSFRTVTSSFCSYIFMESNVKTVKGGVQVTGRMLGHLAKTYVDTIARGDVPCLENAVLAMAQIENEAARRDALKEYQQGMQDLCFPVNVQEMSRQHRLCDSLATKTFMSRSFKDDSGEHLKALAEAIAEHYAELLCQNEQASKDLCRNLLAQLSAPMGKRMQEGFYAEPGGYELYCADNDAVVAQFHSTPNKGVVAEEVLEEFLKEKSVESNSVLQADNKLSEQEKRIHDAEQRVAILEQEERRETERLELAQKMLRDQEESHQETIRQLQVKKQKEAAEAMKELERAMESKLQEHEWLMAKGFQRKEDALKEEIQELKNNMEITKEKDKAAQREAVVSMTRVLANGVQTYMEYMSLHENRIMKEEQRKEAQYRLQLERSRQGRGLKQVVQGKGEPNLHQHQRGKPKPGQTSSSTDSAETQASSSQSSARPEKAEDPQHEGSFGAQE</sequence>
<dbReference type="InterPro" id="IPR027417">
    <property type="entry name" value="P-loop_NTPase"/>
</dbReference>
<dbReference type="InterPro" id="IPR030386">
    <property type="entry name" value="G_GB1_RHD3_dom"/>
</dbReference>
<dbReference type="InterPro" id="IPR037684">
    <property type="entry name" value="GBP_C"/>
</dbReference>
<evidence type="ECO:0000313" key="10">
    <source>
        <dbReference type="EMBL" id="KAJ8287655.1"/>
    </source>
</evidence>
<keyword evidence="7" id="KW-0175">Coiled coil</keyword>
<dbReference type="AlphaFoldDB" id="A0A9Q1I8A1"/>
<dbReference type="GO" id="GO:0005525">
    <property type="term" value="F:GTP binding"/>
    <property type="evidence" value="ECO:0007669"/>
    <property type="project" value="UniProtKB-KW"/>
</dbReference>
<dbReference type="InterPro" id="IPR003191">
    <property type="entry name" value="Guanylate-bd/ATL_C"/>
</dbReference>
<proteinExistence type="inferred from homology"/>
<keyword evidence="3" id="KW-0378">Hydrolase</keyword>
<dbReference type="Pfam" id="PF02263">
    <property type="entry name" value="GBP"/>
    <property type="match status" value="1"/>
</dbReference>
<organism evidence="10 11">
    <name type="scientific">Conger conger</name>
    <name type="common">Conger eel</name>
    <name type="synonym">Muraena conger</name>
    <dbReference type="NCBI Taxonomy" id="82655"/>
    <lineage>
        <taxon>Eukaryota</taxon>
        <taxon>Metazoa</taxon>
        <taxon>Chordata</taxon>
        <taxon>Craniata</taxon>
        <taxon>Vertebrata</taxon>
        <taxon>Euteleostomi</taxon>
        <taxon>Actinopterygii</taxon>
        <taxon>Neopterygii</taxon>
        <taxon>Teleostei</taxon>
        <taxon>Anguilliformes</taxon>
        <taxon>Congridae</taxon>
        <taxon>Conger</taxon>
    </lineage>
</organism>
<dbReference type="CDD" id="cd16269">
    <property type="entry name" value="GBP_C"/>
    <property type="match status" value="1"/>
</dbReference>
<evidence type="ECO:0000256" key="5">
    <source>
        <dbReference type="ARBA" id="ARBA00023134"/>
    </source>
</evidence>
<feature type="region of interest" description="Disordered" evidence="8">
    <location>
        <begin position="659"/>
        <end position="728"/>
    </location>
</feature>
<dbReference type="GO" id="GO:0045087">
    <property type="term" value="P:innate immune response"/>
    <property type="evidence" value="ECO:0007669"/>
    <property type="project" value="UniProtKB-KW"/>
</dbReference>
<dbReference type="FunFam" id="3.40.50.300:FF:002830">
    <property type="entry name" value="Guanylate-binding protein 2"/>
    <property type="match status" value="1"/>
</dbReference>
<dbReference type="EMBL" id="JAFJMO010000001">
    <property type="protein sequence ID" value="KAJ8287655.1"/>
    <property type="molecule type" value="Genomic_DNA"/>
</dbReference>
<dbReference type="PANTHER" id="PTHR10751">
    <property type="entry name" value="GUANYLATE BINDING PROTEIN"/>
    <property type="match status" value="1"/>
</dbReference>
<dbReference type="SUPFAM" id="SSF48340">
    <property type="entry name" value="Interferon-induced guanylate-binding protein 1 (GBP1), C-terminal domain"/>
    <property type="match status" value="1"/>
</dbReference>
<keyword evidence="4" id="KW-0391">Immunity</keyword>
<protein>
    <recommendedName>
        <fullName evidence="9">GB1/RHD3-type G domain-containing protein</fullName>
    </recommendedName>
</protein>
<feature type="compositionally biased region" description="Basic and acidic residues" evidence="8">
    <location>
        <begin position="711"/>
        <end position="720"/>
    </location>
</feature>
<dbReference type="OrthoDB" id="2135133at2759"/>
<keyword evidence="5" id="KW-0342">GTP-binding</keyword>
<evidence type="ECO:0000256" key="3">
    <source>
        <dbReference type="ARBA" id="ARBA00022801"/>
    </source>
</evidence>
<reference evidence="10" key="1">
    <citation type="journal article" date="2023" name="Science">
        <title>Genome structures resolve the early diversification of teleost fishes.</title>
        <authorList>
            <person name="Parey E."/>
            <person name="Louis A."/>
            <person name="Montfort J."/>
            <person name="Bouchez O."/>
            <person name="Roques C."/>
            <person name="Iampietro C."/>
            <person name="Lluch J."/>
            <person name="Castinel A."/>
            <person name="Donnadieu C."/>
            <person name="Desvignes T."/>
            <person name="Floi Bucao C."/>
            <person name="Jouanno E."/>
            <person name="Wen M."/>
            <person name="Mejri S."/>
            <person name="Dirks R."/>
            <person name="Jansen H."/>
            <person name="Henkel C."/>
            <person name="Chen W.J."/>
            <person name="Zahm M."/>
            <person name="Cabau C."/>
            <person name="Klopp C."/>
            <person name="Thompson A.W."/>
            <person name="Robinson-Rechavi M."/>
            <person name="Braasch I."/>
            <person name="Lecointre G."/>
            <person name="Bobe J."/>
            <person name="Postlethwait J.H."/>
            <person name="Berthelot C."/>
            <person name="Roest Crollius H."/>
            <person name="Guiguen Y."/>
        </authorList>
    </citation>
    <scope>NUCLEOTIDE SEQUENCE</scope>
    <source>
        <strain evidence="10">Concon-B</strain>
    </source>
</reference>
<dbReference type="Proteomes" id="UP001152803">
    <property type="component" value="Unassembled WGS sequence"/>
</dbReference>
<evidence type="ECO:0000256" key="2">
    <source>
        <dbReference type="ARBA" id="ARBA00022741"/>
    </source>
</evidence>
<keyword evidence="11" id="KW-1185">Reference proteome</keyword>
<feature type="domain" description="GB1/RHD3-type G" evidence="9">
    <location>
        <begin position="57"/>
        <end position="300"/>
    </location>
</feature>
<feature type="compositionally biased region" description="Low complexity" evidence="8">
    <location>
        <begin position="691"/>
        <end position="710"/>
    </location>
</feature>
<evidence type="ECO:0000256" key="8">
    <source>
        <dbReference type="SAM" id="MobiDB-lite"/>
    </source>
</evidence>
<dbReference type="GO" id="GO:0003924">
    <property type="term" value="F:GTPase activity"/>
    <property type="evidence" value="ECO:0007669"/>
    <property type="project" value="InterPro"/>
</dbReference>
<evidence type="ECO:0000256" key="4">
    <source>
        <dbReference type="ARBA" id="ARBA00022859"/>
    </source>
</evidence>
<comment type="similarity">
    <text evidence="6">Belongs to the TRAFAC class dynamin-like GTPase superfamily. GB1/RHD3 GTPase family.</text>
</comment>
<accession>A0A9Q1I8A1</accession>
<dbReference type="InterPro" id="IPR036543">
    <property type="entry name" value="Guanylate-bd_C_sf"/>
</dbReference>
<evidence type="ECO:0000256" key="7">
    <source>
        <dbReference type="SAM" id="Coils"/>
    </source>
</evidence>
<gene>
    <name evidence="10" type="ORF">COCON_G00003140</name>
</gene>
<keyword evidence="1" id="KW-0399">Innate immunity</keyword>
<name>A0A9Q1I8A1_CONCO</name>
<dbReference type="Gene3D" id="1.20.1000.10">
    <property type="entry name" value="Guanylate-binding protein, C-terminal domain"/>
    <property type="match status" value="1"/>
</dbReference>